<keyword evidence="2" id="KW-1185">Reference proteome</keyword>
<dbReference type="SMART" id="SM00710">
    <property type="entry name" value="PbH1"/>
    <property type="match status" value="14"/>
</dbReference>
<dbReference type="RefSeq" id="WP_145088014.1">
    <property type="nucleotide sequence ID" value="NZ_CP036274.1"/>
</dbReference>
<organism evidence="1 2">
    <name type="scientific">Anatilimnocola aggregata</name>
    <dbReference type="NCBI Taxonomy" id="2528021"/>
    <lineage>
        <taxon>Bacteria</taxon>
        <taxon>Pseudomonadati</taxon>
        <taxon>Planctomycetota</taxon>
        <taxon>Planctomycetia</taxon>
        <taxon>Pirellulales</taxon>
        <taxon>Pirellulaceae</taxon>
        <taxon>Anatilimnocola</taxon>
    </lineage>
</organism>
<dbReference type="InterPro" id="IPR012334">
    <property type="entry name" value="Pectin_lyas_fold"/>
</dbReference>
<dbReference type="SUPFAM" id="SSF51126">
    <property type="entry name" value="Pectin lyase-like"/>
    <property type="match status" value="2"/>
</dbReference>
<dbReference type="InterPro" id="IPR006626">
    <property type="entry name" value="PbH1"/>
</dbReference>
<dbReference type="Proteomes" id="UP000315017">
    <property type="component" value="Chromosome"/>
</dbReference>
<evidence type="ECO:0000313" key="1">
    <source>
        <dbReference type="EMBL" id="QDU27141.1"/>
    </source>
</evidence>
<evidence type="ECO:0008006" key="3">
    <source>
        <dbReference type="Google" id="ProtNLM"/>
    </source>
</evidence>
<reference evidence="1 2" key="1">
    <citation type="submission" date="2019-02" db="EMBL/GenBank/DDBJ databases">
        <title>Deep-cultivation of Planctomycetes and their phenomic and genomic characterization uncovers novel biology.</title>
        <authorList>
            <person name="Wiegand S."/>
            <person name="Jogler M."/>
            <person name="Boedeker C."/>
            <person name="Pinto D."/>
            <person name="Vollmers J."/>
            <person name="Rivas-Marin E."/>
            <person name="Kohn T."/>
            <person name="Peeters S.H."/>
            <person name="Heuer A."/>
            <person name="Rast P."/>
            <person name="Oberbeckmann S."/>
            <person name="Bunk B."/>
            <person name="Jeske O."/>
            <person name="Meyerdierks A."/>
            <person name="Storesund J.E."/>
            <person name="Kallscheuer N."/>
            <person name="Luecker S."/>
            <person name="Lage O.M."/>
            <person name="Pohl T."/>
            <person name="Merkel B.J."/>
            <person name="Hornburger P."/>
            <person name="Mueller R.-W."/>
            <person name="Bruemmer F."/>
            <person name="Labrenz M."/>
            <person name="Spormann A.M."/>
            <person name="Op den Camp H."/>
            <person name="Overmann J."/>
            <person name="Amann R."/>
            <person name="Jetten M.S.M."/>
            <person name="Mascher T."/>
            <person name="Medema M.H."/>
            <person name="Devos D.P."/>
            <person name="Kaster A.-K."/>
            <person name="Ovreas L."/>
            <person name="Rohde M."/>
            <person name="Galperin M.Y."/>
            <person name="Jogler C."/>
        </authorList>
    </citation>
    <scope>NUCLEOTIDE SEQUENCE [LARGE SCALE GENOMIC DNA]</scope>
    <source>
        <strain evidence="1 2">ETA_A8</strain>
    </source>
</reference>
<protein>
    <recommendedName>
        <fullName evidence="3">Right handed beta helix domain-containing protein</fullName>
    </recommendedName>
</protein>
<dbReference type="OrthoDB" id="9804931at2"/>
<dbReference type="Gene3D" id="2.160.20.10">
    <property type="entry name" value="Single-stranded right-handed beta-helix, Pectin lyase-like"/>
    <property type="match status" value="2"/>
</dbReference>
<gene>
    <name evidence="1" type="ORF">ETAA8_22260</name>
</gene>
<sequence length="1244" mass="128026">MFSFLQQEAKTRPAAKKQAKHALFFERLEAREVMSGFSVLNLNDSGAGSLRQALLSANSSPGADVISFNVAGTIQLSSALPIVTGEVDIDGTTAPGFAGTPVVEVDYRKTIGLRFFAGSDGSAVRSLGLVNSNSNGISLKGVSDVEIVGNYIGLDLDGVTVEANFGQGIDVTTASGNTIGGDTPLERNVISANRGNGIRIASSSSNQVLGNYIGTDATGNLDRGNTFNGVWVTLGGTANNVAGNVISGNNVNGVLLSNKTKLNTVSDNYLGLNAAGTAAVGNTKDGLRIESSSENLIGHSDPISSIDYFDSEDVAVSVDAWQGIRAADTADEYLLVGTSGSDGLLFEGSIEGVGTDYLVNYPGAFNTSVYGPDNLDGDNLRLVGSYKDPDYDMGAATVVHAFLYEGTTDDLDEAGNYRNIDYPGAVYNFAHSTMGGLVVGNYDSPEDHGEAGLPLGPGHAYIYDIATDAFITDIVYPGSLSNTAYGIWHNGEGKYTIVGGYSLTAVNNLEDQDQPIGRAYMVDYDAVSGEFSNWASFSSPEGTNYITHFEGISSVEKGIYTLNADSVQSGTSDPTQGSFVTVHRQDDGTFGPAAWVELNYPEVDPTTNVTSSNSVYGNQVVGLVVGDEGPISYQATINTSFQLSNVISGNGDNGIGLYGALDNQIAMNYIGTDVSGTLDLGNAKNGVLITSASARNLIGGVATGGNDPTNAIFARPPQGNLISGNNGNGVLITDRATNNQLSGNFIGTTTSGIAPLGNSLDGVAIVGANGNSLIGCTLLEDPFVFYNVVSGNGGNGLRVTNSNDTTIQANFFGLGADNDTAVGNALNGVVVEGTSTRTTMGGPIPLGNVVAANVQNGIVVRDKASFFVTYNTFCGLAAFSTNPDLGNGQDGMLITTTGGNILIRTNVITRNGDDGIEISGAATDVRVAGNIIGMDTNGQLPMGNEGNGVEVGGTAHHLVIGGPQPTFNIIPQNIISANHDNGVAIVGKAHHVTVSNGYIGTDVSGEHAFGNTNAGVLLGTGTYSNTVGSEDPDLLTVISGNHGNGIEMRGTKSNTVLGTIIGMDADNTDALPNNANGILINSSTDNVIGRIPTAISNVASTANIIAGNDDNGVYVESGSRNSIFGNSIHSNSLLGIDLALGANTNQAAPVLTAVQTKPLGLQIAGIITSKPKTTFIIEFFANDSNSPSGQISLGTKAVKTNAAGVATYSYFGPLPPAGATFFTATATDPLRNTSEFSSAITFAP</sequence>
<evidence type="ECO:0000313" key="2">
    <source>
        <dbReference type="Proteomes" id="UP000315017"/>
    </source>
</evidence>
<dbReference type="AlphaFoldDB" id="A0A517YAC4"/>
<dbReference type="KEGG" id="aagg:ETAA8_22260"/>
<proteinExistence type="predicted"/>
<dbReference type="InterPro" id="IPR011050">
    <property type="entry name" value="Pectin_lyase_fold/virulence"/>
</dbReference>
<accession>A0A517YAC4</accession>
<dbReference type="EMBL" id="CP036274">
    <property type="protein sequence ID" value="QDU27141.1"/>
    <property type="molecule type" value="Genomic_DNA"/>
</dbReference>
<name>A0A517YAC4_9BACT</name>